<name>A0A180GAW8_PUCT1</name>
<evidence type="ECO:0000256" key="2">
    <source>
        <dbReference type="SAM" id="MobiDB-lite"/>
    </source>
</evidence>
<dbReference type="EnsemblFungi" id="PTTG_28684-t43_2">
    <property type="protein sequence ID" value="PTTG_28684-t43_2-p1"/>
    <property type="gene ID" value="PTTG_28684"/>
</dbReference>
<sequence length="203" mass="22395">MAAVNESSLSDSGWGTGSDGDDLDPHKIGKEKTESLLGKANVIIDHIGESWESEFSAQVGPMKSDFKNLAHRVRDLMLTEANISQTLSNLVETSHSNERELTNEIIDDFGETLEQAAKVNANIHELQRRIKVLNGRMKKKKEEFINELASQKAKNAEEMAEFKEQLSIEAASLPAKIQAAKSTKAEQKQVQLKLAKILADGLP</sequence>
<dbReference type="AlphaFoldDB" id="A0A180GAW8"/>
<dbReference type="EMBL" id="ADAS02000127">
    <property type="protein sequence ID" value="OAV89472.1"/>
    <property type="molecule type" value="Genomic_DNA"/>
</dbReference>
<dbReference type="VEuPathDB" id="FungiDB:PTTG_28684"/>
<dbReference type="OrthoDB" id="2502406at2759"/>
<gene>
    <name evidence="3" type="ORF">PTTG_28684</name>
</gene>
<evidence type="ECO:0000313" key="5">
    <source>
        <dbReference type="Proteomes" id="UP000005240"/>
    </source>
</evidence>
<proteinExistence type="predicted"/>
<organism evidence="3">
    <name type="scientific">Puccinia triticina (isolate 1-1 / race 1 (BBBD))</name>
    <name type="common">Brown leaf rust fungus</name>
    <dbReference type="NCBI Taxonomy" id="630390"/>
    <lineage>
        <taxon>Eukaryota</taxon>
        <taxon>Fungi</taxon>
        <taxon>Dikarya</taxon>
        <taxon>Basidiomycota</taxon>
        <taxon>Pucciniomycotina</taxon>
        <taxon>Pucciniomycetes</taxon>
        <taxon>Pucciniales</taxon>
        <taxon>Pucciniaceae</taxon>
        <taxon>Puccinia</taxon>
    </lineage>
</organism>
<reference evidence="4" key="4">
    <citation type="submission" date="2025-05" db="UniProtKB">
        <authorList>
            <consortium name="EnsemblFungi"/>
        </authorList>
    </citation>
    <scope>IDENTIFICATION</scope>
    <source>
        <strain evidence="4">isolate 1-1 / race 1 (BBBD)</strain>
    </source>
</reference>
<accession>A0A180GAW8</accession>
<protein>
    <submittedName>
        <fullName evidence="3 4">Uncharacterized protein</fullName>
    </submittedName>
</protein>
<dbReference type="Proteomes" id="UP000005240">
    <property type="component" value="Unassembled WGS sequence"/>
</dbReference>
<feature type="region of interest" description="Disordered" evidence="2">
    <location>
        <begin position="1"/>
        <end position="28"/>
    </location>
</feature>
<evidence type="ECO:0000256" key="1">
    <source>
        <dbReference type="SAM" id="Coils"/>
    </source>
</evidence>
<reference evidence="3" key="1">
    <citation type="submission" date="2009-11" db="EMBL/GenBank/DDBJ databases">
        <authorList>
            <consortium name="The Broad Institute Genome Sequencing Platform"/>
            <person name="Ward D."/>
            <person name="Feldgarden M."/>
            <person name="Earl A."/>
            <person name="Young S.K."/>
            <person name="Zeng Q."/>
            <person name="Koehrsen M."/>
            <person name="Alvarado L."/>
            <person name="Berlin A."/>
            <person name="Bochicchio J."/>
            <person name="Borenstein D."/>
            <person name="Chapman S.B."/>
            <person name="Chen Z."/>
            <person name="Engels R."/>
            <person name="Freedman E."/>
            <person name="Gellesch M."/>
            <person name="Goldberg J."/>
            <person name="Griggs A."/>
            <person name="Gujja S."/>
            <person name="Heilman E."/>
            <person name="Heiman D."/>
            <person name="Hepburn T."/>
            <person name="Howarth C."/>
            <person name="Jen D."/>
            <person name="Larson L."/>
            <person name="Lewis B."/>
            <person name="Mehta T."/>
            <person name="Park D."/>
            <person name="Pearson M."/>
            <person name="Roberts A."/>
            <person name="Saif S."/>
            <person name="Shea T."/>
            <person name="Shenoy N."/>
            <person name="Sisk P."/>
            <person name="Stolte C."/>
            <person name="Sykes S."/>
            <person name="Thomson T."/>
            <person name="Walk T."/>
            <person name="White J."/>
            <person name="Yandava C."/>
            <person name="Izard J."/>
            <person name="Baranova O.V."/>
            <person name="Blanton J.M."/>
            <person name="Tanner A.C."/>
            <person name="Dewhirst F.E."/>
            <person name="Haas B."/>
            <person name="Nusbaum C."/>
            <person name="Birren B."/>
        </authorList>
    </citation>
    <scope>NUCLEOTIDE SEQUENCE [LARGE SCALE GENOMIC DNA]</scope>
    <source>
        <strain evidence="3">1-1 BBBD Race 1</strain>
    </source>
</reference>
<reference evidence="3" key="2">
    <citation type="submission" date="2016-05" db="EMBL/GenBank/DDBJ databases">
        <title>Comparative analysis highlights variable genome content of wheat rusts and divergence of the mating loci.</title>
        <authorList>
            <person name="Cuomo C.A."/>
            <person name="Bakkeren G."/>
            <person name="Szabo L."/>
            <person name="Khalil H."/>
            <person name="Joly D."/>
            <person name="Goldberg J."/>
            <person name="Young S."/>
            <person name="Zeng Q."/>
            <person name="Fellers J."/>
        </authorList>
    </citation>
    <scope>NUCLEOTIDE SEQUENCE [LARGE SCALE GENOMIC DNA]</scope>
    <source>
        <strain evidence="3">1-1 BBBD Race 1</strain>
    </source>
</reference>
<feature type="coiled-coil region" evidence="1">
    <location>
        <begin position="116"/>
        <end position="166"/>
    </location>
</feature>
<keyword evidence="1" id="KW-0175">Coiled coil</keyword>
<evidence type="ECO:0000313" key="3">
    <source>
        <dbReference type="EMBL" id="OAV89472.1"/>
    </source>
</evidence>
<reference evidence="4 5" key="3">
    <citation type="journal article" date="2017" name="G3 (Bethesda)">
        <title>Comparative analysis highlights variable genome content of wheat rusts and divergence of the mating loci.</title>
        <authorList>
            <person name="Cuomo C.A."/>
            <person name="Bakkeren G."/>
            <person name="Khalil H.B."/>
            <person name="Panwar V."/>
            <person name="Joly D."/>
            <person name="Linning R."/>
            <person name="Sakthikumar S."/>
            <person name="Song X."/>
            <person name="Adiconis X."/>
            <person name="Fan L."/>
            <person name="Goldberg J.M."/>
            <person name="Levin J.Z."/>
            <person name="Young S."/>
            <person name="Zeng Q."/>
            <person name="Anikster Y."/>
            <person name="Bruce M."/>
            <person name="Wang M."/>
            <person name="Yin C."/>
            <person name="McCallum B."/>
            <person name="Szabo L.J."/>
            <person name="Hulbert S."/>
            <person name="Chen X."/>
            <person name="Fellers J.P."/>
        </authorList>
    </citation>
    <scope>NUCLEOTIDE SEQUENCE</scope>
    <source>
        <strain evidence="4">isolate 1-1 / race 1 (BBBD)</strain>
        <strain evidence="5">Isolate 1-1 / race 1 (BBBD)</strain>
    </source>
</reference>
<evidence type="ECO:0000313" key="4">
    <source>
        <dbReference type="EnsemblFungi" id="PTTG_28684-t43_2-p1"/>
    </source>
</evidence>
<keyword evidence="5" id="KW-1185">Reference proteome</keyword>